<evidence type="ECO:0000313" key="3">
    <source>
        <dbReference type="EMBL" id="CEM20103.1"/>
    </source>
</evidence>
<feature type="compositionally biased region" description="Basic and acidic residues" evidence="1">
    <location>
        <begin position="52"/>
        <end position="62"/>
    </location>
</feature>
<sequence>MKPTKDTRTREPSSPLLAAQATVAPSTSGAASPVTTTPTSAAAAAAAGEGGGRGREGKGGVERGRRCWCWDRLIGRGRARAEFLKKYKLGKKLAEGGLRRLLKSLRGQAEGPIRGEKTERVVKVVKINKNAESRRERWDTNCCLKFLKGRRHIVSAMTPEEVDEELKLLDLAQYGRRRKDINGHPNIVKVHDIYRDNSSCFIVMDRYVADLSEFDASKVSEEELAEMTADMVHAVYHLHRNDIVHRFGVARYQPPEVWRNDYGKKPDMWSLGVVLKMGDGLLPVKGGNEEVLRRVIEKRMCTFKRLEQKTPLEFVDLVQNLLVTDPKRRISADEALEHAFIQHVPPRPRDVRPRALTTTSREEGLGGGRGRETHSTPAAAGWVFLTEDDHHEAAAAAAGETDGDQARSAVACTK</sequence>
<dbReference type="AlphaFoldDB" id="A0A0G4FXG8"/>
<feature type="region of interest" description="Disordered" evidence="1">
    <location>
        <begin position="394"/>
        <end position="414"/>
    </location>
</feature>
<dbReference type="Proteomes" id="UP000041254">
    <property type="component" value="Unassembled WGS sequence"/>
</dbReference>
<evidence type="ECO:0000256" key="1">
    <source>
        <dbReference type="SAM" id="MobiDB-lite"/>
    </source>
</evidence>
<name>A0A0G4FXG8_VITBC</name>
<feature type="region of interest" description="Disordered" evidence="1">
    <location>
        <begin position="344"/>
        <end position="375"/>
    </location>
</feature>
<accession>A0A0G4FXG8</accession>
<feature type="domain" description="Protein kinase" evidence="2">
    <location>
        <begin position="87"/>
        <end position="341"/>
    </location>
</feature>
<feature type="compositionally biased region" description="Basic and acidic residues" evidence="1">
    <location>
        <begin position="360"/>
        <end position="374"/>
    </location>
</feature>
<proteinExistence type="predicted"/>
<dbReference type="PhylomeDB" id="A0A0G4FXG8"/>
<dbReference type="GO" id="GO:0005524">
    <property type="term" value="F:ATP binding"/>
    <property type="evidence" value="ECO:0007669"/>
    <property type="project" value="InterPro"/>
</dbReference>
<dbReference type="GO" id="GO:0044773">
    <property type="term" value="P:mitotic DNA damage checkpoint signaling"/>
    <property type="evidence" value="ECO:0007669"/>
    <property type="project" value="TreeGrafter"/>
</dbReference>
<feature type="compositionally biased region" description="Basic and acidic residues" evidence="1">
    <location>
        <begin position="1"/>
        <end position="11"/>
    </location>
</feature>
<protein>
    <recommendedName>
        <fullName evidence="2">Protein kinase domain-containing protein</fullName>
    </recommendedName>
</protein>
<dbReference type="PANTHER" id="PTHR44167:SF24">
    <property type="entry name" value="SERINE_THREONINE-PROTEIN KINASE CHK2"/>
    <property type="match status" value="1"/>
</dbReference>
<dbReference type="GO" id="GO:0004674">
    <property type="term" value="F:protein serine/threonine kinase activity"/>
    <property type="evidence" value="ECO:0007669"/>
    <property type="project" value="TreeGrafter"/>
</dbReference>
<dbReference type="VEuPathDB" id="CryptoDB:Vbra_6075"/>
<evidence type="ECO:0000259" key="2">
    <source>
        <dbReference type="PROSITE" id="PS50011"/>
    </source>
</evidence>
<dbReference type="SUPFAM" id="SSF56112">
    <property type="entry name" value="Protein kinase-like (PK-like)"/>
    <property type="match status" value="1"/>
</dbReference>
<dbReference type="PANTHER" id="PTHR44167">
    <property type="entry name" value="OVARIAN-SPECIFIC SERINE/THREONINE-PROTEIN KINASE LOK-RELATED"/>
    <property type="match status" value="1"/>
</dbReference>
<dbReference type="Pfam" id="PF00069">
    <property type="entry name" value="Pkinase"/>
    <property type="match status" value="2"/>
</dbReference>
<evidence type="ECO:0000313" key="4">
    <source>
        <dbReference type="Proteomes" id="UP000041254"/>
    </source>
</evidence>
<dbReference type="OrthoDB" id="10020333at2759"/>
<gene>
    <name evidence="3" type="ORF">Vbra_6075</name>
</gene>
<dbReference type="GO" id="GO:0005634">
    <property type="term" value="C:nucleus"/>
    <property type="evidence" value="ECO:0007669"/>
    <property type="project" value="TreeGrafter"/>
</dbReference>
<dbReference type="STRING" id="1169540.A0A0G4FXG8"/>
<dbReference type="EMBL" id="CDMY01000520">
    <property type="protein sequence ID" value="CEM20103.1"/>
    <property type="molecule type" value="Genomic_DNA"/>
</dbReference>
<dbReference type="InterPro" id="IPR011009">
    <property type="entry name" value="Kinase-like_dom_sf"/>
</dbReference>
<dbReference type="PROSITE" id="PS50011">
    <property type="entry name" value="PROTEIN_KINASE_DOM"/>
    <property type="match status" value="1"/>
</dbReference>
<dbReference type="InterPro" id="IPR000719">
    <property type="entry name" value="Prot_kinase_dom"/>
</dbReference>
<keyword evidence="4" id="KW-1185">Reference proteome</keyword>
<feature type="compositionally biased region" description="Low complexity" evidence="1">
    <location>
        <begin position="21"/>
        <end position="47"/>
    </location>
</feature>
<feature type="region of interest" description="Disordered" evidence="1">
    <location>
        <begin position="1"/>
        <end position="62"/>
    </location>
</feature>
<dbReference type="SMART" id="SM00220">
    <property type="entry name" value="S_TKc"/>
    <property type="match status" value="1"/>
</dbReference>
<dbReference type="Gene3D" id="1.10.510.10">
    <property type="entry name" value="Transferase(Phosphotransferase) domain 1"/>
    <property type="match status" value="2"/>
</dbReference>
<dbReference type="InParanoid" id="A0A0G4FXG8"/>
<organism evidence="3 4">
    <name type="scientific">Vitrella brassicaformis (strain CCMP3155)</name>
    <dbReference type="NCBI Taxonomy" id="1169540"/>
    <lineage>
        <taxon>Eukaryota</taxon>
        <taxon>Sar</taxon>
        <taxon>Alveolata</taxon>
        <taxon>Colpodellida</taxon>
        <taxon>Vitrellaceae</taxon>
        <taxon>Vitrella</taxon>
    </lineage>
</organism>
<reference evidence="3 4" key="1">
    <citation type="submission" date="2014-11" db="EMBL/GenBank/DDBJ databases">
        <authorList>
            <person name="Zhu J."/>
            <person name="Qi W."/>
            <person name="Song R."/>
        </authorList>
    </citation>
    <scope>NUCLEOTIDE SEQUENCE [LARGE SCALE GENOMIC DNA]</scope>
</reference>